<evidence type="ECO:0008006" key="2">
    <source>
        <dbReference type="Google" id="ProtNLM"/>
    </source>
</evidence>
<dbReference type="EMBL" id="LAZR01049670">
    <property type="protein sequence ID" value="KKK89096.1"/>
    <property type="molecule type" value="Genomic_DNA"/>
</dbReference>
<proteinExistence type="predicted"/>
<comment type="caution">
    <text evidence="1">The sequence shown here is derived from an EMBL/GenBank/DDBJ whole genome shotgun (WGS) entry which is preliminary data.</text>
</comment>
<reference evidence="1" key="1">
    <citation type="journal article" date="2015" name="Nature">
        <title>Complex archaea that bridge the gap between prokaryotes and eukaryotes.</title>
        <authorList>
            <person name="Spang A."/>
            <person name="Saw J.H."/>
            <person name="Jorgensen S.L."/>
            <person name="Zaremba-Niedzwiedzka K."/>
            <person name="Martijn J."/>
            <person name="Lind A.E."/>
            <person name="van Eijk R."/>
            <person name="Schleper C."/>
            <person name="Guy L."/>
            <person name="Ettema T.J."/>
        </authorList>
    </citation>
    <scope>NUCLEOTIDE SEQUENCE</scope>
</reference>
<name>A0A0F9BXD1_9ZZZZ</name>
<evidence type="ECO:0000313" key="1">
    <source>
        <dbReference type="EMBL" id="KKK89096.1"/>
    </source>
</evidence>
<dbReference type="AlphaFoldDB" id="A0A0F9BXD1"/>
<organism evidence="1">
    <name type="scientific">marine sediment metagenome</name>
    <dbReference type="NCBI Taxonomy" id="412755"/>
    <lineage>
        <taxon>unclassified sequences</taxon>
        <taxon>metagenomes</taxon>
        <taxon>ecological metagenomes</taxon>
    </lineage>
</organism>
<sequence length="72" mass="8214">MAQLSDTLADFLKEAQGKEVTLNYLRHELRIQPGTPEWNGLRVLMLRLAKKNVVKPSGRKDGVFRVIKQVNP</sequence>
<gene>
    <name evidence="1" type="ORF">LCGC14_2736520</name>
</gene>
<feature type="non-terminal residue" evidence="1">
    <location>
        <position position="72"/>
    </location>
</feature>
<protein>
    <recommendedName>
        <fullName evidence="2">HTH HARE-type domain-containing protein</fullName>
    </recommendedName>
</protein>
<accession>A0A0F9BXD1</accession>